<keyword evidence="4" id="KW-0732">Signal</keyword>
<dbReference type="CDD" id="cd07185">
    <property type="entry name" value="OmpA_C-like"/>
    <property type="match status" value="1"/>
</dbReference>
<keyword evidence="7" id="KW-1185">Reference proteome</keyword>
<evidence type="ECO:0000256" key="2">
    <source>
        <dbReference type="ARBA" id="ARBA00023136"/>
    </source>
</evidence>
<organism evidence="6 7">
    <name type="scientific">Reichenbachiella agarivorans</name>
    <dbReference type="NCBI Taxonomy" id="2979464"/>
    <lineage>
        <taxon>Bacteria</taxon>
        <taxon>Pseudomonadati</taxon>
        <taxon>Bacteroidota</taxon>
        <taxon>Cytophagia</taxon>
        <taxon>Cytophagales</taxon>
        <taxon>Reichenbachiellaceae</taxon>
        <taxon>Reichenbachiella</taxon>
    </lineage>
</organism>
<proteinExistence type="predicted"/>
<feature type="chain" id="PRO_5045465331" evidence="4">
    <location>
        <begin position="26"/>
        <end position="456"/>
    </location>
</feature>
<dbReference type="EMBL" id="CP106679">
    <property type="protein sequence ID" value="UXP34109.1"/>
    <property type="molecule type" value="Genomic_DNA"/>
</dbReference>
<dbReference type="InterPro" id="IPR036737">
    <property type="entry name" value="OmpA-like_sf"/>
</dbReference>
<evidence type="ECO:0000313" key="6">
    <source>
        <dbReference type="EMBL" id="UXP34109.1"/>
    </source>
</evidence>
<dbReference type="Pfam" id="PF11751">
    <property type="entry name" value="PorP_SprF"/>
    <property type="match status" value="1"/>
</dbReference>
<dbReference type="InterPro" id="IPR050330">
    <property type="entry name" value="Bact_OuterMem_StrucFunc"/>
</dbReference>
<dbReference type="RefSeq" id="WP_262311535.1">
    <property type="nucleotide sequence ID" value="NZ_CP106679.1"/>
</dbReference>
<gene>
    <name evidence="6" type="ORF">N6H18_09150</name>
</gene>
<feature type="domain" description="OmpA-like" evidence="5">
    <location>
        <begin position="345"/>
        <end position="456"/>
    </location>
</feature>
<dbReference type="SUPFAM" id="SSF103088">
    <property type="entry name" value="OmpA-like"/>
    <property type="match status" value="1"/>
</dbReference>
<dbReference type="Proteomes" id="UP001065174">
    <property type="component" value="Chromosome"/>
</dbReference>
<keyword evidence="2 3" id="KW-0472">Membrane</keyword>
<reference evidence="6" key="1">
    <citation type="submission" date="2022-09" db="EMBL/GenBank/DDBJ databases">
        <title>Comparative genomics and taxonomic characterization of three novel marine species of genus Reichenbachiella exhibiting antioxidant and polysaccharide degradation activities.</title>
        <authorList>
            <person name="Muhammad N."/>
            <person name="Lee Y.-J."/>
            <person name="Ko J."/>
            <person name="Kim S.-G."/>
        </authorList>
    </citation>
    <scope>NUCLEOTIDE SEQUENCE</scope>
    <source>
        <strain evidence="6">BKB1-1</strain>
    </source>
</reference>
<dbReference type="NCBIfam" id="TIGR03519">
    <property type="entry name" value="T9SS_PorP_fam"/>
    <property type="match status" value="1"/>
</dbReference>
<dbReference type="InterPro" id="IPR019861">
    <property type="entry name" value="PorP/SprF_Bacteroidetes"/>
</dbReference>
<dbReference type="PROSITE" id="PS51123">
    <property type="entry name" value="OMPA_2"/>
    <property type="match status" value="1"/>
</dbReference>
<evidence type="ECO:0000256" key="4">
    <source>
        <dbReference type="SAM" id="SignalP"/>
    </source>
</evidence>
<dbReference type="PANTHER" id="PTHR30329">
    <property type="entry name" value="STATOR ELEMENT OF FLAGELLAR MOTOR COMPLEX"/>
    <property type="match status" value="1"/>
</dbReference>
<dbReference type="PANTHER" id="PTHR30329:SF20">
    <property type="entry name" value="EXPORTED PROTEIN"/>
    <property type="match status" value="1"/>
</dbReference>
<dbReference type="InterPro" id="IPR006665">
    <property type="entry name" value="OmpA-like"/>
</dbReference>
<dbReference type="PRINTS" id="PR01021">
    <property type="entry name" value="OMPADOMAIN"/>
</dbReference>
<dbReference type="InterPro" id="IPR006664">
    <property type="entry name" value="OMP_bac"/>
</dbReference>
<dbReference type="Pfam" id="PF00691">
    <property type="entry name" value="OmpA"/>
    <property type="match status" value="1"/>
</dbReference>
<protein>
    <submittedName>
        <fullName evidence="6">PorP/SprF family type IX secretion system membrane protein</fullName>
    </submittedName>
</protein>
<sequence length="456" mass="50303">MNTKTNYLRIILIASMTLCSQFTSAQQISPFSLYNQNPFLINPAAAGLNNCLYGFVNRRVQATGVDDSPSTQQLSLYGSLTPSHGLGTAIRYSDLGIVSQFSGNISYAYHLKISKESTLHAAFSLGIDQQRFNMDEVIASDYTDELLIGQNQPQSSLSNGLGLMFTSRRLTLGVAIPQTFSRKSELNFAQSEQFNAYAAYDLVSGPNWQLEGFLLYRNYDAQTDQLDIGGRVVLHDILGLGAIYKTRYGIAAMADLQINDRFIVAYNYEVSTKTQSLGGSHGIMLGIKLCRSKNRPADNQSYVPNVQPAPVVWSTPTEPMQTPKELVTESYEQEIIETLPDSLNAVFTQKDLIIRFAQASEDSVISGNQYKVITKVSEILKAHKKLNVTIVGHASAPGIEEFNQQISEARASAVANELIKTGINTNRISTVGKGETEPLSEEDEDNRCVQIMFQTE</sequence>
<evidence type="ECO:0000256" key="1">
    <source>
        <dbReference type="ARBA" id="ARBA00004442"/>
    </source>
</evidence>
<accession>A0ABY6CVZ8</accession>
<comment type="subcellular location">
    <subcellularLocation>
        <location evidence="1">Cell outer membrane</location>
    </subcellularLocation>
</comment>
<feature type="signal peptide" evidence="4">
    <location>
        <begin position="1"/>
        <end position="25"/>
    </location>
</feature>
<evidence type="ECO:0000313" key="7">
    <source>
        <dbReference type="Proteomes" id="UP001065174"/>
    </source>
</evidence>
<dbReference type="SUPFAM" id="SSF56935">
    <property type="entry name" value="Porins"/>
    <property type="match status" value="1"/>
</dbReference>
<dbReference type="Gene3D" id="3.30.1330.60">
    <property type="entry name" value="OmpA-like domain"/>
    <property type="match status" value="1"/>
</dbReference>
<evidence type="ECO:0000259" key="5">
    <source>
        <dbReference type="PROSITE" id="PS51123"/>
    </source>
</evidence>
<evidence type="ECO:0000256" key="3">
    <source>
        <dbReference type="PROSITE-ProRule" id="PRU00473"/>
    </source>
</evidence>
<name>A0ABY6CVZ8_9BACT</name>